<feature type="compositionally biased region" description="Basic and acidic residues" evidence="8">
    <location>
        <begin position="807"/>
        <end position="819"/>
    </location>
</feature>
<dbReference type="GO" id="GO:0005524">
    <property type="term" value="F:ATP binding"/>
    <property type="evidence" value="ECO:0007669"/>
    <property type="project" value="UniProtKB-KW"/>
</dbReference>
<dbReference type="Gene3D" id="3.40.50.300">
    <property type="entry name" value="P-loop containing nucleotide triphosphate hydrolases"/>
    <property type="match status" value="1"/>
</dbReference>
<evidence type="ECO:0000256" key="1">
    <source>
        <dbReference type="ARBA" id="ARBA00010995"/>
    </source>
</evidence>
<evidence type="ECO:0000256" key="5">
    <source>
        <dbReference type="ARBA" id="ARBA00022840"/>
    </source>
</evidence>
<dbReference type="AlphaFoldDB" id="A0AAV9IPT9"/>
<dbReference type="HAMAP" id="MF_00361">
    <property type="entry name" value="NAD_kinase"/>
    <property type="match status" value="1"/>
</dbReference>
<dbReference type="PRINTS" id="PR00094">
    <property type="entry name" value="ADENYLTKNASE"/>
</dbReference>
<feature type="region of interest" description="Disordered" evidence="8">
    <location>
        <begin position="787"/>
        <end position="819"/>
    </location>
</feature>
<dbReference type="InterPro" id="IPR002504">
    <property type="entry name" value="NADK"/>
</dbReference>
<dbReference type="HAMAP" id="MF_00235">
    <property type="entry name" value="Adenylate_kinase_Adk"/>
    <property type="match status" value="1"/>
</dbReference>
<dbReference type="FunFam" id="2.60.200.30:FF:000009">
    <property type="entry name" value="Poly(P)/ATP NAD kinase"/>
    <property type="match status" value="1"/>
</dbReference>
<gene>
    <name evidence="9" type="ORF">CDCA_CDCA01G0048</name>
</gene>
<dbReference type="PANTHER" id="PTHR20275:SF6">
    <property type="entry name" value="NAD KINASE 2, CHLOROPLASTIC"/>
    <property type="match status" value="1"/>
</dbReference>
<dbReference type="CDD" id="cd01428">
    <property type="entry name" value="ADK"/>
    <property type="match status" value="1"/>
</dbReference>
<sequence length="819" mass="89938">MWEAGFVGGAGPAARVPSAPLLSSGTQRHSLRSRTEWLSGRPGDVPPLPRARVPASGHRPTARTAIRRLQQCVKGGVPKRPRRATSRSSSTDAPPPPAASHTATAEPLRVVVLGPPGSGKTTLTERLRRAYGIVRVGCGDLLRAHALYHTDLGRRARPYLEAQELVPDDVVIPMVMDRLSQRDCRLYGWVLDGFPRTRAQVQALRRLDDAASGGATAATAPDPLRTVVVLEADARQLYERLSHRRIDPETHAVYNMKTYPPAEEEVRERLLRLAVEDEPVFAQRLQQYRKSLQEVLREIDPSGTGDCLFAERADDGRRLIAVDVTQLGVRAAFQAVVDRLWQLRQVHLPPPQSTPSGNGDDPSAKRRTAMMGLETVPADGDSEDESRPRRLVPQPVDWGATRTQDTTAPVGHDALSAATSTPTPNMDGATTTAPPAAQPAPARNDSDLQRTKAPLTLIRCDGVQCVREMVHQGNITFHGSATEQVMLRWNRRPRTVLLLVKKGAHLTDIAKQAVLHLRDTERLQVFVEPWMQTALFALGIYVDSYTTADQLHRSMDFVVCLGGDGLILHASNLFKSAVPPLVSFNLGSLGFLTPFEWSTFPDDIHTMLRHDVMLSLRMRLRARVRRRNGDIAREFHVLNEVVVDRGASPFLCQLDCYWDDEPLADVQADGIIVATPTGSTAYSLAAGGAMVHPSVPAICFTPVCPHSLGLRPLVLPDSARIRVDVHVGARSHAWASFDGKNRLQLRRGDSLLVEMSEHPVPTVNATDQAADWFGSLSRGFGYSVRGARQKPRGAHTHGGFGDAEEGEEKKEEEARDKET</sequence>
<keyword evidence="10" id="KW-1185">Reference proteome</keyword>
<dbReference type="SUPFAM" id="SSF111331">
    <property type="entry name" value="NAD kinase/diacylglycerol kinase-like"/>
    <property type="match status" value="1"/>
</dbReference>
<dbReference type="Pfam" id="PF00406">
    <property type="entry name" value="ADK"/>
    <property type="match status" value="1"/>
</dbReference>
<dbReference type="Gene3D" id="3.40.50.10330">
    <property type="entry name" value="Probable inorganic polyphosphate/atp-NAD kinase, domain 1"/>
    <property type="match status" value="1"/>
</dbReference>
<evidence type="ECO:0000256" key="6">
    <source>
        <dbReference type="ARBA" id="ARBA00022857"/>
    </source>
</evidence>
<dbReference type="InterPro" id="IPR017437">
    <property type="entry name" value="ATP-NAD_kinase_PpnK-typ_C"/>
</dbReference>
<dbReference type="Pfam" id="PF20143">
    <property type="entry name" value="NAD_kinase_C"/>
    <property type="match status" value="1"/>
</dbReference>
<dbReference type="InterPro" id="IPR033690">
    <property type="entry name" value="Adenylat_kinase_CS"/>
</dbReference>
<dbReference type="EMBL" id="JANCYW010000001">
    <property type="protein sequence ID" value="KAK4534023.1"/>
    <property type="molecule type" value="Genomic_DNA"/>
</dbReference>
<dbReference type="InterPro" id="IPR027417">
    <property type="entry name" value="P-loop_NTPase"/>
</dbReference>
<dbReference type="Pfam" id="PF01513">
    <property type="entry name" value="NAD_kinase"/>
    <property type="match status" value="1"/>
</dbReference>
<keyword evidence="2" id="KW-0808">Transferase</keyword>
<keyword evidence="7" id="KW-0520">NAD</keyword>
<dbReference type="GO" id="GO:0006741">
    <property type="term" value="P:NADP+ biosynthetic process"/>
    <property type="evidence" value="ECO:0007669"/>
    <property type="project" value="InterPro"/>
</dbReference>
<keyword evidence="4" id="KW-0418">Kinase</keyword>
<dbReference type="SUPFAM" id="SSF52540">
    <property type="entry name" value="P-loop containing nucleoside triphosphate hydrolases"/>
    <property type="match status" value="1"/>
</dbReference>
<proteinExistence type="inferred from homology"/>
<keyword evidence="5" id="KW-0067">ATP-binding</keyword>
<comment type="similarity">
    <text evidence="1">Belongs to the NAD kinase family.</text>
</comment>
<evidence type="ECO:0000256" key="2">
    <source>
        <dbReference type="ARBA" id="ARBA00022679"/>
    </source>
</evidence>
<dbReference type="PANTHER" id="PTHR20275">
    <property type="entry name" value="NAD KINASE"/>
    <property type="match status" value="1"/>
</dbReference>
<dbReference type="Gene3D" id="2.60.200.30">
    <property type="entry name" value="Probable inorganic polyphosphate/atp-NAD kinase, domain 2"/>
    <property type="match status" value="1"/>
</dbReference>
<dbReference type="PROSITE" id="PS00113">
    <property type="entry name" value="ADENYLATE_KINASE"/>
    <property type="match status" value="1"/>
</dbReference>
<feature type="region of interest" description="Disordered" evidence="8">
    <location>
        <begin position="1"/>
        <end position="105"/>
    </location>
</feature>
<evidence type="ECO:0000313" key="10">
    <source>
        <dbReference type="Proteomes" id="UP001301350"/>
    </source>
</evidence>
<evidence type="ECO:0000313" key="9">
    <source>
        <dbReference type="EMBL" id="KAK4534023.1"/>
    </source>
</evidence>
<keyword evidence="3" id="KW-0547">Nucleotide-binding</keyword>
<feature type="compositionally biased region" description="Low complexity" evidence="8">
    <location>
        <begin position="429"/>
        <end position="442"/>
    </location>
</feature>
<feature type="compositionally biased region" description="Gly residues" evidence="8">
    <location>
        <begin position="1"/>
        <end position="11"/>
    </location>
</feature>
<reference evidence="9 10" key="1">
    <citation type="submission" date="2022-07" db="EMBL/GenBank/DDBJ databases">
        <title>Genome-wide signatures of adaptation to extreme environments.</title>
        <authorList>
            <person name="Cho C.H."/>
            <person name="Yoon H.S."/>
        </authorList>
    </citation>
    <scope>NUCLEOTIDE SEQUENCE [LARGE SCALE GENOMIC DNA]</scope>
    <source>
        <strain evidence="9 10">DBV 063 E5</strain>
    </source>
</reference>
<name>A0AAV9IPT9_CYACA</name>
<dbReference type="Proteomes" id="UP001301350">
    <property type="component" value="Unassembled WGS sequence"/>
</dbReference>
<protein>
    <submittedName>
        <fullName evidence="9">Uncharacterized protein</fullName>
    </submittedName>
</protein>
<evidence type="ECO:0000256" key="7">
    <source>
        <dbReference type="ARBA" id="ARBA00023027"/>
    </source>
</evidence>
<dbReference type="GO" id="GO:0019674">
    <property type="term" value="P:NAD+ metabolic process"/>
    <property type="evidence" value="ECO:0007669"/>
    <property type="project" value="InterPro"/>
</dbReference>
<dbReference type="InterPro" id="IPR016064">
    <property type="entry name" value="NAD/diacylglycerol_kinase_sf"/>
</dbReference>
<dbReference type="GO" id="GO:0019205">
    <property type="term" value="F:nucleobase-containing compound kinase activity"/>
    <property type="evidence" value="ECO:0007669"/>
    <property type="project" value="InterPro"/>
</dbReference>
<dbReference type="InterPro" id="IPR000850">
    <property type="entry name" value="Adenylat/UMP-CMP_kin"/>
</dbReference>
<comment type="caution">
    <text evidence="9">The sequence shown here is derived from an EMBL/GenBank/DDBJ whole genome shotgun (WGS) entry which is preliminary data.</text>
</comment>
<evidence type="ECO:0000256" key="4">
    <source>
        <dbReference type="ARBA" id="ARBA00022777"/>
    </source>
</evidence>
<feature type="region of interest" description="Disordered" evidence="8">
    <location>
        <begin position="376"/>
        <end position="449"/>
    </location>
</feature>
<dbReference type="InterPro" id="IPR017438">
    <property type="entry name" value="ATP-NAD_kinase_N"/>
</dbReference>
<evidence type="ECO:0000256" key="8">
    <source>
        <dbReference type="SAM" id="MobiDB-lite"/>
    </source>
</evidence>
<accession>A0AAV9IPT9</accession>
<keyword evidence="6" id="KW-0521">NADP</keyword>
<evidence type="ECO:0000256" key="3">
    <source>
        <dbReference type="ARBA" id="ARBA00022741"/>
    </source>
</evidence>
<dbReference type="GO" id="GO:0003951">
    <property type="term" value="F:NAD+ kinase activity"/>
    <property type="evidence" value="ECO:0007669"/>
    <property type="project" value="InterPro"/>
</dbReference>
<organism evidence="9 10">
    <name type="scientific">Cyanidium caldarium</name>
    <name type="common">Red alga</name>
    <dbReference type="NCBI Taxonomy" id="2771"/>
    <lineage>
        <taxon>Eukaryota</taxon>
        <taxon>Rhodophyta</taxon>
        <taxon>Bangiophyceae</taxon>
        <taxon>Cyanidiales</taxon>
        <taxon>Cyanidiaceae</taxon>
        <taxon>Cyanidium</taxon>
    </lineage>
</organism>